<dbReference type="EMBL" id="RKIT01000002">
    <property type="protein sequence ID" value="RSC17929.1"/>
    <property type="molecule type" value="Genomic_DNA"/>
</dbReference>
<evidence type="ECO:0000313" key="1">
    <source>
        <dbReference type="EMBL" id="MBJ9866796.1"/>
    </source>
</evidence>
<dbReference type="RefSeq" id="WP_060816010.1">
    <property type="nucleotide sequence ID" value="NZ_ABTEQQ020000001.1"/>
</dbReference>
<reference evidence="3" key="1">
    <citation type="submission" date="2018-10" db="EMBL/GenBank/DDBJ databases">
        <title>FDA dAtabase for Regulatory Grade micrObial Sequences (FDA-ARGOS): Supporting development and validation of Infectious Disease Dx tests.</title>
        <authorList>
            <person name="Goldberg B."/>
            <person name="Campos J."/>
            <person name="Tallon L."/>
            <person name="Sadzewicz L."/>
            <person name="Zhao X."/>
            <person name="Vavikolanu K."/>
            <person name="Mehta A."/>
            <person name="Aluvathingal J."/>
            <person name="Nadendla S."/>
            <person name="Geyer C."/>
            <person name="Nandy P."/>
            <person name="Yan Y."/>
            <person name="Sichtig H."/>
        </authorList>
    </citation>
    <scope>NUCLEOTIDE SEQUENCE [LARGE SCALE GENOMIC DNA]</scope>
    <source>
        <strain evidence="3">FDAARGOS_526</strain>
    </source>
</reference>
<accession>A0AAQ0V8G6</accession>
<gene>
    <name evidence="2" type="ORF">EGS84_13770</name>
    <name evidence="1" type="ORF">I5687_02385</name>
</gene>
<evidence type="ECO:0000313" key="3">
    <source>
        <dbReference type="Proteomes" id="UP000282299"/>
    </source>
</evidence>
<dbReference type="AlphaFoldDB" id="A0AAQ0V8G6"/>
<sequence>MASRPICVFWFKNQEQYDSYKKVLTDAWVLPEYYRDWLIRFNQMVERYENSGIQVIKVEAEADEFASWCLSNVRDTSTKSCNDFAAFIGGSKAIRDSERDWGY</sequence>
<dbReference type="Proteomes" id="UP000807555">
    <property type="component" value="Unassembled WGS sequence"/>
</dbReference>
<dbReference type="EMBL" id="JADVNV010000001">
    <property type="protein sequence ID" value="MBJ9866796.1"/>
    <property type="molecule type" value="Genomic_DNA"/>
</dbReference>
<protein>
    <submittedName>
        <fullName evidence="2">Uncharacterized protein</fullName>
    </submittedName>
</protein>
<reference evidence="2" key="2">
    <citation type="submission" date="2018-10" db="EMBL/GenBank/DDBJ databases">
        <title>FDA dAtabase for Regulatory Grade micrObial Sequences (FDA-ARGOS): Supporting development and validation of Infectious Disease Dx tests.</title>
        <authorList>
            <person name="Campos J."/>
            <person name="Goldberg B."/>
            <person name="Tallon L.J."/>
            <person name="Sadzewicz L."/>
            <person name="Zhao X."/>
            <person name="Vavikolanu K."/>
            <person name="Mehta A."/>
            <person name="Aluvathingal J."/>
            <person name="Nadendla S."/>
            <person name="Geyer C."/>
            <person name="Nandy P."/>
            <person name="Yan Y."/>
            <person name="Sichtig H."/>
        </authorList>
    </citation>
    <scope>NUCLEOTIDE SEQUENCE</scope>
    <source>
        <strain evidence="2">FDAARGOS_526</strain>
    </source>
</reference>
<dbReference type="Proteomes" id="UP000282299">
    <property type="component" value="Unassembled WGS sequence"/>
</dbReference>
<comment type="caution">
    <text evidence="2">The sequence shown here is derived from an EMBL/GenBank/DDBJ whole genome shotgun (WGS) entry which is preliminary data.</text>
</comment>
<proteinExistence type="predicted"/>
<reference evidence="1" key="3">
    <citation type="submission" date="2020-11" db="EMBL/GenBank/DDBJ databases">
        <title>Enhanced detection system for hospital associated transmission using whole genome sequencing surveillance.</title>
        <authorList>
            <person name="Harrison L.H."/>
            <person name="Van Tyne D."/>
            <person name="Marsh J.W."/>
            <person name="Griffith M.P."/>
            <person name="Snyder D.J."/>
            <person name="Cooper V.S."/>
            <person name="Mustapha M."/>
        </authorList>
    </citation>
    <scope>NUCLEOTIDE SEQUENCE</scope>
    <source>
        <strain evidence="1">CB00014</strain>
    </source>
</reference>
<organism evidence="2 3">
    <name type="scientific">Citrobacter koseri</name>
    <name type="common">Citrobacter diversus</name>
    <dbReference type="NCBI Taxonomy" id="545"/>
    <lineage>
        <taxon>Bacteria</taxon>
        <taxon>Pseudomonadati</taxon>
        <taxon>Pseudomonadota</taxon>
        <taxon>Gammaproteobacteria</taxon>
        <taxon>Enterobacterales</taxon>
        <taxon>Enterobacteriaceae</taxon>
        <taxon>Citrobacter</taxon>
    </lineage>
</organism>
<evidence type="ECO:0000313" key="2">
    <source>
        <dbReference type="EMBL" id="RSC17929.1"/>
    </source>
</evidence>
<name>A0AAQ0V8G6_CITKO</name>